<dbReference type="AlphaFoldDB" id="A0A845BBZ5"/>
<evidence type="ECO:0000259" key="1">
    <source>
        <dbReference type="Pfam" id="PF12973"/>
    </source>
</evidence>
<dbReference type="NCBIfam" id="TIGR02451">
    <property type="entry name" value="anti_sig_ChrR"/>
    <property type="match status" value="1"/>
</dbReference>
<name>A0A845BBZ5_9PROT</name>
<dbReference type="OrthoDB" id="2988517at2"/>
<dbReference type="Gene3D" id="1.10.10.1320">
    <property type="entry name" value="Anti-sigma factor, zinc-finger domain"/>
    <property type="match status" value="1"/>
</dbReference>
<comment type="caution">
    <text evidence="2">The sequence shown here is derived from an EMBL/GenBank/DDBJ whole genome shotgun (WGS) entry which is preliminary data.</text>
</comment>
<organism evidence="2 3">
    <name type="scientific">Teichococcus coralli</name>
    <dbReference type="NCBI Taxonomy" id="2545983"/>
    <lineage>
        <taxon>Bacteria</taxon>
        <taxon>Pseudomonadati</taxon>
        <taxon>Pseudomonadota</taxon>
        <taxon>Alphaproteobacteria</taxon>
        <taxon>Acetobacterales</taxon>
        <taxon>Roseomonadaceae</taxon>
        <taxon>Roseomonas</taxon>
    </lineage>
</organism>
<proteinExistence type="predicted"/>
<dbReference type="InterPro" id="IPR012807">
    <property type="entry name" value="Anti-sigma_ChrR"/>
</dbReference>
<accession>A0A845BBZ5</accession>
<dbReference type="SUPFAM" id="SSF51182">
    <property type="entry name" value="RmlC-like cupins"/>
    <property type="match status" value="1"/>
</dbReference>
<evidence type="ECO:0000313" key="2">
    <source>
        <dbReference type="EMBL" id="MXP63614.1"/>
    </source>
</evidence>
<dbReference type="EMBL" id="SNVJ01000007">
    <property type="protein sequence ID" value="MXP63614.1"/>
    <property type="molecule type" value="Genomic_DNA"/>
</dbReference>
<keyword evidence="3" id="KW-1185">Reference proteome</keyword>
<feature type="domain" description="ChrR-like cupin" evidence="1">
    <location>
        <begin position="123"/>
        <end position="209"/>
    </location>
</feature>
<dbReference type="InterPro" id="IPR011051">
    <property type="entry name" value="RmlC_Cupin_sf"/>
</dbReference>
<protein>
    <recommendedName>
        <fullName evidence="1">ChrR-like cupin domain-containing protein</fullName>
    </recommendedName>
</protein>
<dbReference type="InterPro" id="IPR014710">
    <property type="entry name" value="RmlC-like_jellyroll"/>
</dbReference>
<dbReference type="Gene3D" id="2.60.120.10">
    <property type="entry name" value="Jelly Rolls"/>
    <property type="match status" value="1"/>
</dbReference>
<dbReference type="Pfam" id="PF12973">
    <property type="entry name" value="Cupin_7"/>
    <property type="match status" value="1"/>
</dbReference>
<sequence length="230" mass="23506">MKAVNGAADGTIRHHPSEETLVSYAVGGLGPAAGIAVKAHLLYCRHCRATTALAVAAGGLLLLDLPPSPLAPGALQQTLDRLGGTKAAQMRETPAQPARLRPPGAAAALSWLGLPAPRLRWVSPGVRVAVLLRESGGAQGGKALLLLRVRPGVALPTHGHAGTERTCVLEGAFADEGGRYGIGDLAEAEGGYNHRPVAEGPADCVCLIATSGRTHFAGTLGKLVGAWLKI</sequence>
<reference evidence="2 3" key="1">
    <citation type="submission" date="2019-03" db="EMBL/GenBank/DDBJ databases">
        <title>Roseomonas sp. a novel Roseomonas species isolated from Sea whip Gorgonian.</title>
        <authorList>
            <person name="Li F."/>
            <person name="Pan X."/>
            <person name="Huang S."/>
            <person name="Li Z."/>
            <person name="Meng B."/>
        </authorList>
    </citation>
    <scope>NUCLEOTIDE SEQUENCE [LARGE SCALE GENOMIC DNA]</scope>
    <source>
        <strain evidence="2 3">M0104</strain>
    </source>
</reference>
<dbReference type="CDD" id="cd20301">
    <property type="entry name" value="cupin_ChrR"/>
    <property type="match status" value="1"/>
</dbReference>
<dbReference type="InterPro" id="IPR041916">
    <property type="entry name" value="Anti_sigma_zinc_sf"/>
</dbReference>
<evidence type="ECO:0000313" key="3">
    <source>
        <dbReference type="Proteomes" id="UP000460715"/>
    </source>
</evidence>
<dbReference type="InterPro" id="IPR025979">
    <property type="entry name" value="ChrR-like_cupin_dom"/>
</dbReference>
<dbReference type="Proteomes" id="UP000460715">
    <property type="component" value="Unassembled WGS sequence"/>
</dbReference>
<gene>
    <name evidence="2" type="ORF">E0493_09670</name>
</gene>